<dbReference type="AlphaFoldDB" id="A0A8J5Y3T9"/>
<proteinExistence type="predicted"/>
<evidence type="ECO:0000256" key="1">
    <source>
        <dbReference type="SAM" id="MobiDB-lite"/>
    </source>
</evidence>
<dbReference type="EMBL" id="JAGTXO010000001">
    <property type="protein sequence ID" value="KAG8471115.1"/>
    <property type="molecule type" value="Genomic_DNA"/>
</dbReference>
<sequence length="351" mass="36982">MAAKKARALLTITLAAGLHACPTGSRLQSDGSCVPCAPGTYAPEPNSTACLACAPGALAPAQSSACRCDALADDFAADDLDLPTGACAAVSHWSAPLRLRFEKRCELHGVKLTPTCTWRVAERRALGCPCGALDGLDFKYGRSNAEDYDLYDLKPRCAGRTGQWARLLFRARERYSSASLACAAGEAVTGLRVTYARYEWGDADEYDFQLQCAGAWWTNSSALHPTRRRRPSALDTAAVECGPGMAACGLEVTRARQEDGDVDLLDFRLRCFSTGTGAAEGEASGESHDNAGVGPVRRSVDEHVEQPAARAASVGGDGQSALEGAQAGTEREAGARAAPNTEPPLSARDEL</sequence>
<feature type="signal peptide" evidence="2">
    <location>
        <begin position="1"/>
        <end position="20"/>
    </location>
</feature>
<comment type="caution">
    <text evidence="3">The sequence shown here is derived from an EMBL/GenBank/DDBJ whole genome shotgun (WGS) entry which is preliminary data.</text>
</comment>
<dbReference type="Gene3D" id="2.10.50.10">
    <property type="entry name" value="Tumor Necrosis Factor Receptor, subunit A, domain 2"/>
    <property type="match status" value="1"/>
</dbReference>
<dbReference type="OrthoDB" id="10468509at2759"/>
<keyword evidence="4" id="KW-1185">Reference proteome</keyword>
<reference evidence="3" key="1">
    <citation type="submission" date="2021-05" db="EMBL/GenBank/DDBJ databases">
        <title>The genome of the haptophyte Pavlova lutheri (Diacronema luteri, Pavlovales) - a model for lipid biosynthesis in eukaryotic algae.</title>
        <authorList>
            <person name="Hulatt C.J."/>
            <person name="Posewitz M.C."/>
        </authorList>
    </citation>
    <scope>NUCLEOTIDE SEQUENCE</scope>
    <source>
        <strain evidence="3">NIVA-4/92</strain>
    </source>
</reference>
<evidence type="ECO:0000313" key="3">
    <source>
        <dbReference type="EMBL" id="KAG8471115.1"/>
    </source>
</evidence>
<keyword evidence="2" id="KW-0732">Signal</keyword>
<accession>A0A8J5Y3T9</accession>
<feature type="region of interest" description="Disordered" evidence="1">
    <location>
        <begin position="277"/>
        <end position="351"/>
    </location>
</feature>
<evidence type="ECO:0000313" key="4">
    <source>
        <dbReference type="Proteomes" id="UP000751190"/>
    </source>
</evidence>
<name>A0A8J5Y3T9_DIALT</name>
<gene>
    <name evidence="3" type="ORF">KFE25_009536</name>
</gene>
<protein>
    <submittedName>
        <fullName evidence="3">Uncharacterized protein</fullName>
    </submittedName>
</protein>
<feature type="chain" id="PRO_5035232381" evidence="2">
    <location>
        <begin position="21"/>
        <end position="351"/>
    </location>
</feature>
<dbReference type="Proteomes" id="UP000751190">
    <property type="component" value="Unassembled WGS sequence"/>
</dbReference>
<organism evidence="3 4">
    <name type="scientific">Diacronema lutheri</name>
    <name type="common">Unicellular marine alga</name>
    <name type="synonym">Monochrysis lutheri</name>
    <dbReference type="NCBI Taxonomy" id="2081491"/>
    <lineage>
        <taxon>Eukaryota</taxon>
        <taxon>Haptista</taxon>
        <taxon>Haptophyta</taxon>
        <taxon>Pavlovophyceae</taxon>
        <taxon>Pavlovales</taxon>
        <taxon>Pavlovaceae</taxon>
        <taxon>Diacronema</taxon>
    </lineage>
</organism>
<evidence type="ECO:0000256" key="2">
    <source>
        <dbReference type="SAM" id="SignalP"/>
    </source>
</evidence>